<feature type="region of interest" description="Disordered" evidence="1">
    <location>
        <begin position="21"/>
        <end position="40"/>
    </location>
</feature>
<evidence type="ECO:0000313" key="2">
    <source>
        <dbReference type="EMBL" id="KAK3801914.1"/>
    </source>
</evidence>
<protein>
    <submittedName>
        <fullName evidence="2">Uncharacterized protein</fullName>
    </submittedName>
</protein>
<organism evidence="2 3">
    <name type="scientific">Elysia crispata</name>
    <name type="common">lettuce slug</name>
    <dbReference type="NCBI Taxonomy" id="231223"/>
    <lineage>
        <taxon>Eukaryota</taxon>
        <taxon>Metazoa</taxon>
        <taxon>Spiralia</taxon>
        <taxon>Lophotrochozoa</taxon>
        <taxon>Mollusca</taxon>
        <taxon>Gastropoda</taxon>
        <taxon>Heterobranchia</taxon>
        <taxon>Euthyneura</taxon>
        <taxon>Panpulmonata</taxon>
        <taxon>Sacoglossa</taxon>
        <taxon>Placobranchoidea</taxon>
        <taxon>Plakobranchidae</taxon>
        <taxon>Elysia</taxon>
    </lineage>
</organism>
<dbReference type="Proteomes" id="UP001283361">
    <property type="component" value="Unassembled WGS sequence"/>
</dbReference>
<name>A0AAE1EBW1_9GAST</name>
<dbReference type="EMBL" id="JAWDGP010000276">
    <property type="protein sequence ID" value="KAK3801914.1"/>
    <property type="molecule type" value="Genomic_DNA"/>
</dbReference>
<proteinExistence type="predicted"/>
<accession>A0AAE1EBW1</accession>
<gene>
    <name evidence="2" type="ORF">RRG08_028382</name>
</gene>
<sequence length="191" mass="20778">MRLSQISTTIWILRRNDQTQDLDLGSGENQEPPSTTSKLAPDEDLYLNLDLDIGPNQVSASSELNTLQTVGTVYDIGPSVNKVYTVQDNEPISASSELTTLQTVSSETMPSTVGDIGPSDEKVCTAQDASNCDAESILSITGASDLSLDISHVSTVDFDNENISPVPQRCNRRPHRETWKRNVLKAARLEG</sequence>
<dbReference type="AlphaFoldDB" id="A0AAE1EBW1"/>
<feature type="compositionally biased region" description="Polar residues" evidence="1">
    <location>
        <begin position="27"/>
        <end position="38"/>
    </location>
</feature>
<reference evidence="2" key="1">
    <citation type="journal article" date="2023" name="G3 (Bethesda)">
        <title>A reference genome for the long-term kleptoplast-retaining sea slug Elysia crispata morphotype clarki.</title>
        <authorList>
            <person name="Eastman K.E."/>
            <person name="Pendleton A.L."/>
            <person name="Shaikh M.A."/>
            <person name="Suttiyut T."/>
            <person name="Ogas R."/>
            <person name="Tomko P."/>
            <person name="Gavelis G."/>
            <person name="Widhalm J.R."/>
            <person name="Wisecaver J.H."/>
        </authorList>
    </citation>
    <scope>NUCLEOTIDE SEQUENCE</scope>
    <source>
        <strain evidence="2">ECLA1</strain>
    </source>
</reference>
<evidence type="ECO:0000313" key="3">
    <source>
        <dbReference type="Proteomes" id="UP001283361"/>
    </source>
</evidence>
<comment type="caution">
    <text evidence="2">The sequence shown here is derived from an EMBL/GenBank/DDBJ whole genome shotgun (WGS) entry which is preliminary data.</text>
</comment>
<evidence type="ECO:0000256" key="1">
    <source>
        <dbReference type="SAM" id="MobiDB-lite"/>
    </source>
</evidence>
<keyword evidence="3" id="KW-1185">Reference proteome</keyword>